<reference evidence="2" key="1">
    <citation type="journal article" date="2014" name="Nat. Commun.">
        <title>Multiple recent horizontal transfers of a large genomic region in cheese making fungi.</title>
        <authorList>
            <person name="Cheeseman K."/>
            <person name="Ropars J."/>
            <person name="Renault P."/>
            <person name="Dupont J."/>
            <person name="Gouzy J."/>
            <person name="Branca A."/>
            <person name="Abraham A.L."/>
            <person name="Ceppi M."/>
            <person name="Conseiller E."/>
            <person name="Debuchy R."/>
            <person name="Malagnac F."/>
            <person name="Goarin A."/>
            <person name="Silar P."/>
            <person name="Lacoste S."/>
            <person name="Sallet E."/>
            <person name="Bensimon A."/>
            <person name="Giraud T."/>
            <person name="Brygoo Y."/>
        </authorList>
    </citation>
    <scope>NUCLEOTIDE SEQUENCE [LARGE SCALE GENOMIC DNA]</scope>
    <source>
        <strain evidence="2">FM164</strain>
    </source>
</reference>
<evidence type="ECO:0000313" key="3">
    <source>
        <dbReference type="Proteomes" id="UP000030686"/>
    </source>
</evidence>
<proteinExistence type="predicted"/>
<organism evidence="2 3">
    <name type="scientific">Penicillium roqueforti (strain FM164)</name>
    <dbReference type="NCBI Taxonomy" id="1365484"/>
    <lineage>
        <taxon>Eukaryota</taxon>
        <taxon>Fungi</taxon>
        <taxon>Dikarya</taxon>
        <taxon>Ascomycota</taxon>
        <taxon>Pezizomycotina</taxon>
        <taxon>Eurotiomycetes</taxon>
        <taxon>Eurotiomycetidae</taxon>
        <taxon>Eurotiales</taxon>
        <taxon>Aspergillaceae</taxon>
        <taxon>Penicillium</taxon>
    </lineage>
</organism>
<dbReference type="Proteomes" id="UP000030686">
    <property type="component" value="Unassembled WGS sequence"/>
</dbReference>
<dbReference type="AlphaFoldDB" id="W6QEY2"/>
<accession>W6QEY2</accession>
<feature type="transmembrane region" description="Helical" evidence="1">
    <location>
        <begin position="64"/>
        <end position="82"/>
    </location>
</feature>
<evidence type="ECO:0000256" key="1">
    <source>
        <dbReference type="SAM" id="Phobius"/>
    </source>
</evidence>
<name>W6QEY2_PENRF</name>
<feature type="transmembrane region" description="Helical" evidence="1">
    <location>
        <begin position="94"/>
        <end position="113"/>
    </location>
</feature>
<keyword evidence="3" id="KW-1185">Reference proteome</keyword>
<keyword evidence="1" id="KW-0812">Transmembrane</keyword>
<protein>
    <submittedName>
        <fullName evidence="2">Genomic scaffold, ProqFM164S01</fullName>
    </submittedName>
</protein>
<keyword evidence="1" id="KW-0472">Membrane</keyword>
<dbReference type="EMBL" id="HG792015">
    <property type="protein sequence ID" value="CDM28147.1"/>
    <property type="molecule type" value="Genomic_DNA"/>
</dbReference>
<gene>
    <name evidence="2" type="ORF">PROQFM164_S01g001958</name>
</gene>
<evidence type="ECO:0000313" key="2">
    <source>
        <dbReference type="EMBL" id="CDM28147.1"/>
    </source>
</evidence>
<sequence>MRNRMVYPSDSRILAAGLSLRQVRGSTAQVLAGWYRDDTQETHAGSATYPGRGRVIISQDEEDSFLLIVNFGYLAPAFYAALVHGQFGSSFEQIPMSIFAVGIPFVLLVNAWTRLPESLMFGVSIPRTDDANINVYTRIS</sequence>
<keyword evidence="1" id="KW-1133">Transmembrane helix</keyword>